<sequence>MAEAQPVHFFDLFSDLPGPPRLPRIELLTLTCCTLGPSKSWSHNTLKIRAVLNFKEIPYTQSWISYPDIKPLAISLDLPPNKQGRLYTLPIILHESSITSNPSGAMMDSLNIALHLDKVFPSPPLFPSGDVSYALFIAVAKIMSLLEPGFRPFIIPRVADHLDPRGHKYFHETRSAALGKPLSEVRPTDKNIIDELWNIVEIESVALIRMLKGMEGKEGPFFESHKPGYADLFLACQLAFIERFDKDLFGKFMDLGDGEIAALYNACLPWLEGQGEDRQWSIPPDTSS</sequence>
<dbReference type="RefSeq" id="XP_056772018.1">
    <property type="nucleotide sequence ID" value="XM_056904251.1"/>
</dbReference>
<proteinExistence type="predicted"/>
<gene>
    <name evidence="2" type="ORF">N7458_000857</name>
</gene>
<reference evidence="2" key="2">
    <citation type="journal article" date="2023" name="IMA Fungus">
        <title>Comparative genomic study of the Penicillium genus elucidates a diverse pangenome and 15 lateral gene transfer events.</title>
        <authorList>
            <person name="Petersen C."/>
            <person name="Sorensen T."/>
            <person name="Nielsen M.R."/>
            <person name="Sondergaard T.E."/>
            <person name="Sorensen J.L."/>
            <person name="Fitzpatrick D.A."/>
            <person name="Frisvad J.C."/>
            <person name="Nielsen K.L."/>
        </authorList>
    </citation>
    <scope>NUCLEOTIDE SEQUENCE</scope>
    <source>
        <strain evidence="2">IBT 16125</strain>
    </source>
</reference>
<dbReference type="SUPFAM" id="SSF52833">
    <property type="entry name" value="Thioredoxin-like"/>
    <property type="match status" value="1"/>
</dbReference>
<comment type="caution">
    <text evidence="2">The sequence shown here is derived from an EMBL/GenBank/DDBJ whole genome shotgun (WGS) entry which is preliminary data.</text>
</comment>
<feature type="domain" description="Glutathione S-transferase UstS-like C-terminal" evidence="1">
    <location>
        <begin position="146"/>
        <end position="270"/>
    </location>
</feature>
<dbReference type="EMBL" id="JAPVEA010000001">
    <property type="protein sequence ID" value="KAJ5465171.1"/>
    <property type="molecule type" value="Genomic_DNA"/>
</dbReference>
<accession>A0AAD6CJ77</accession>
<dbReference type="Proteomes" id="UP001213681">
    <property type="component" value="Unassembled WGS sequence"/>
</dbReference>
<keyword evidence="3" id="KW-1185">Reference proteome</keyword>
<evidence type="ECO:0000259" key="1">
    <source>
        <dbReference type="Pfam" id="PF22041"/>
    </source>
</evidence>
<protein>
    <recommendedName>
        <fullName evidence="1">Glutathione S-transferase UstS-like C-terminal domain-containing protein</fullName>
    </recommendedName>
</protein>
<dbReference type="GeneID" id="81594494"/>
<evidence type="ECO:0000313" key="2">
    <source>
        <dbReference type="EMBL" id="KAJ5465171.1"/>
    </source>
</evidence>
<evidence type="ECO:0000313" key="3">
    <source>
        <dbReference type="Proteomes" id="UP001213681"/>
    </source>
</evidence>
<reference evidence="2" key="1">
    <citation type="submission" date="2022-12" db="EMBL/GenBank/DDBJ databases">
        <authorList>
            <person name="Petersen C."/>
        </authorList>
    </citation>
    <scope>NUCLEOTIDE SEQUENCE</scope>
    <source>
        <strain evidence="2">IBT 16125</strain>
    </source>
</reference>
<dbReference type="InterPro" id="IPR036249">
    <property type="entry name" value="Thioredoxin-like_sf"/>
</dbReference>
<dbReference type="InterPro" id="IPR054416">
    <property type="entry name" value="GST_UstS-like_C"/>
</dbReference>
<organism evidence="2 3">
    <name type="scientific">Penicillium daleae</name>
    <dbReference type="NCBI Taxonomy" id="63821"/>
    <lineage>
        <taxon>Eukaryota</taxon>
        <taxon>Fungi</taxon>
        <taxon>Dikarya</taxon>
        <taxon>Ascomycota</taxon>
        <taxon>Pezizomycotina</taxon>
        <taxon>Eurotiomycetes</taxon>
        <taxon>Eurotiomycetidae</taxon>
        <taxon>Eurotiales</taxon>
        <taxon>Aspergillaceae</taxon>
        <taxon>Penicillium</taxon>
    </lineage>
</organism>
<dbReference type="AlphaFoldDB" id="A0AAD6CJ77"/>
<dbReference type="Pfam" id="PF22041">
    <property type="entry name" value="GST_C_7"/>
    <property type="match status" value="1"/>
</dbReference>
<name>A0AAD6CJ77_9EURO</name>
<dbReference type="Gene3D" id="1.20.1050.10">
    <property type="match status" value="1"/>
</dbReference>
<dbReference type="Gene3D" id="3.40.30.10">
    <property type="entry name" value="Glutaredoxin"/>
    <property type="match status" value="1"/>
</dbReference>